<sequence length="868" mass="95551">MKRFGCILMALLMTLAFLCGPAAPLARAEEEYTLPREEGTRQVTFYWYGDDNEDYDTCDMWIWFPDADGHGYLFHPCEYGVKVVLNVPENVSKVGFIVRRNCSDPGGASWGNASKDYDGDRYAELTGDTTEVYLKPGDPDQYKSSDGGKTLYQERIMTLAGITDLDKIQYYLNPAVRIESLDQVKVTDQETGKALEVTALSSLNNEVVTGTITVGEELDLTKLYTVEVEGYGALTAVPTKVFDTEAFAERYLYDGDDLGAVTGENGTTFKVWAPTAGRVVLNLFEAGDGCDAYETLDMVRGEKGVWSAEAPCGAGTYYTYTVTTAAGEQEAVDPYARAVGVNGDRGMVIDLASTDPEGFAADTFVDSISAYNEAVIWEVHVRDFSNKLASSAYPGKYLAFTEHGLTNAAGEPAGIDYLTDLGITHVHLQPVYDYATVNEASEEPQFNWGYDPKNYNAPEGSYSTDPYHGEVRVKEFKQMVQALHESGLGVVMDVVYNHTYDGNSCLNRIVPYYYYRFDYMGDWSNGSGCGNETASDRAMFRKYMVDSVSYWAKEYHVDGFRFDLMALHDVQTMQEIEQAVHAINPKALLYGEGWTGGTTTLMEGKRASQANIKKVQASEGAAGGVAVFNDSIRDGLKGSVFNASEKGYISGNVSRERAYQVVFGLTGGVKNPMVSWSVPNDGVINYMACHDNHTLFDRLLASNGEYSLDDRLKMNRFGISIVMIGRGTPFFLAGEEILRTKGGDSNSYKSSDEVNNIRWDDLAPGSDAMAMRDFYRSLIAMRKANPFLTKGEIACEVLKDNAIEATWTEDGKVTAYAVINPGMDREVALPEGEWQVLILNEKIDPDGTETISGTVTAGGRTVLLVRAK</sequence>
<protein>
    <submittedName>
        <fullName evidence="1">Pullulanase</fullName>
    </submittedName>
</protein>
<organism evidence="1 2">
    <name type="scientific">Aristaeella lactis</name>
    <dbReference type="NCBI Taxonomy" id="3046383"/>
    <lineage>
        <taxon>Bacteria</taxon>
        <taxon>Bacillati</taxon>
        <taxon>Bacillota</taxon>
        <taxon>Clostridia</taxon>
        <taxon>Eubacteriales</taxon>
        <taxon>Aristaeellaceae</taxon>
        <taxon>Aristaeella</taxon>
    </lineage>
</organism>
<evidence type="ECO:0000313" key="1">
    <source>
        <dbReference type="EMBL" id="SMC91542.1"/>
    </source>
</evidence>
<comment type="caution">
    <text evidence="1">The sequence shown here is derived from an EMBL/GenBank/DDBJ whole genome shotgun (WGS) entry which is preliminary data.</text>
</comment>
<name>A0AC61PQI0_9FIRM</name>
<dbReference type="EMBL" id="FWXZ01000009">
    <property type="protein sequence ID" value="SMC91542.1"/>
    <property type="molecule type" value="Genomic_DNA"/>
</dbReference>
<keyword evidence="2" id="KW-1185">Reference proteome</keyword>
<evidence type="ECO:0000313" key="2">
    <source>
        <dbReference type="Proteomes" id="UP000192328"/>
    </source>
</evidence>
<accession>A0AC61PQI0</accession>
<proteinExistence type="predicted"/>
<reference evidence="1" key="1">
    <citation type="submission" date="2017-04" db="EMBL/GenBank/DDBJ databases">
        <authorList>
            <person name="Varghese N."/>
            <person name="Submissions S."/>
        </authorList>
    </citation>
    <scope>NUCLEOTIDE SEQUENCE</scope>
    <source>
        <strain evidence="1">WTE2008</strain>
    </source>
</reference>
<dbReference type="Proteomes" id="UP000192328">
    <property type="component" value="Unassembled WGS sequence"/>
</dbReference>
<gene>
    <name evidence="1" type="ORF">SAMN06297397_3129</name>
</gene>